<feature type="transmembrane region" description="Helical" evidence="2">
    <location>
        <begin position="438"/>
        <end position="460"/>
    </location>
</feature>
<feature type="transmembrane region" description="Helical" evidence="2">
    <location>
        <begin position="7"/>
        <end position="29"/>
    </location>
</feature>
<gene>
    <name evidence="3" type="ORF">CBU02nite_26560</name>
</gene>
<accession>A0A512TPH1</accession>
<keyword evidence="2" id="KW-0472">Membrane</keyword>
<feature type="transmembrane region" description="Helical" evidence="2">
    <location>
        <begin position="363"/>
        <end position="381"/>
    </location>
</feature>
<organism evidence="3 4">
    <name type="scientific">Clostridium butyricum</name>
    <dbReference type="NCBI Taxonomy" id="1492"/>
    <lineage>
        <taxon>Bacteria</taxon>
        <taxon>Bacillati</taxon>
        <taxon>Bacillota</taxon>
        <taxon>Clostridia</taxon>
        <taxon>Eubacteriales</taxon>
        <taxon>Clostridiaceae</taxon>
        <taxon>Clostridium</taxon>
    </lineage>
</organism>
<keyword evidence="2" id="KW-0812">Transmembrane</keyword>
<feature type="region of interest" description="Disordered" evidence="1">
    <location>
        <begin position="232"/>
        <end position="293"/>
    </location>
</feature>
<evidence type="ECO:0000313" key="3">
    <source>
        <dbReference type="EMBL" id="GEQ22150.1"/>
    </source>
</evidence>
<comment type="caution">
    <text evidence="3">The sequence shown here is derived from an EMBL/GenBank/DDBJ whole genome shotgun (WGS) entry which is preliminary data.</text>
</comment>
<feature type="compositionally biased region" description="Basic and acidic residues" evidence="1">
    <location>
        <begin position="245"/>
        <end position="255"/>
    </location>
</feature>
<feature type="compositionally biased region" description="Low complexity" evidence="1">
    <location>
        <begin position="256"/>
        <end position="285"/>
    </location>
</feature>
<dbReference type="Proteomes" id="UP000321089">
    <property type="component" value="Unassembled WGS sequence"/>
</dbReference>
<evidence type="ECO:0000313" key="4">
    <source>
        <dbReference type="Proteomes" id="UP000321089"/>
    </source>
</evidence>
<reference evidence="3 4" key="1">
    <citation type="submission" date="2019-07" db="EMBL/GenBank/DDBJ databases">
        <title>Whole genome shotgun sequence of Clostridium butyricum NBRC 3858.</title>
        <authorList>
            <person name="Hosoyama A."/>
            <person name="Uohara A."/>
            <person name="Ohji S."/>
            <person name="Ichikawa N."/>
        </authorList>
    </citation>
    <scope>NUCLEOTIDE SEQUENCE [LARGE SCALE GENOMIC DNA]</scope>
    <source>
        <strain evidence="3 4">NBRC 3858</strain>
    </source>
</reference>
<feature type="compositionally biased region" description="Acidic residues" evidence="1">
    <location>
        <begin position="232"/>
        <end position="241"/>
    </location>
</feature>
<evidence type="ECO:0000256" key="1">
    <source>
        <dbReference type="SAM" id="MobiDB-lite"/>
    </source>
</evidence>
<protein>
    <submittedName>
        <fullName evidence="3">Uncharacterized protein</fullName>
    </submittedName>
</protein>
<dbReference type="RefSeq" id="WP_146868797.1">
    <property type="nucleotide sequence ID" value="NZ_BKBC01000041.1"/>
</dbReference>
<name>A0A512TPH1_CLOBU</name>
<proteinExistence type="predicted"/>
<evidence type="ECO:0000256" key="2">
    <source>
        <dbReference type="SAM" id="Phobius"/>
    </source>
</evidence>
<dbReference type="EMBL" id="BKBC01000041">
    <property type="protein sequence ID" value="GEQ22150.1"/>
    <property type="molecule type" value="Genomic_DNA"/>
</dbReference>
<dbReference type="AlphaFoldDB" id="A0A512TPH1"/>
<feature type="transmembrane region" description="Helical" evidence="2">
    <location>
        <begin position="388"/>
        <end position="412"/>
    </location>
</feature>
<keyword evidence="2" id="KW-1133">Transmembrane helix</keyword>
<sequence>MNNSKKFTNIILSIVLVVTIILTVLSSIIRFSATNKGIYLRLLEDSNTYSNVEQALSNKMVAILGNDISENLKESIITEEDIRKEADVVLDCVISDLISGQANIPEIDTTIYKERVAEALNTLTGFEAKIRNDKNLTSSVQSNDMCLTPINTVNSNDKLIGESMFNIHNLNENKNNDLILVNVASRAELEAQGRAMLKEKGLTEEEARRKAAERGISEQDVWNYLEENGYLDEESQSEESSDSGVQKDEISDKSTDSSNSSNSTDSNETINNNVQADKSNTSNDNKNNETKVSKKRIQEIVTSVLMDGNKNFDEKVNEISSKLMEEAEKIINAEMEKLNFSKVINSNEFNVAIKITSALYNNFYVLLLLIVIICVLIFFVNKESAVNGLGIIGSSVLVAGVIMSLIFGYVYMSKVYTHIDINLNKAYFEPMFLQCAEYFSNILCASSIIILFLGLIINICTMKMKLTRR</sequence>